<sequence length="578" mass="66589">MSSTHVVLHPPPYKSNTLSGFPLVSCHDHVSHQQYYSGVLAGKERWLQQMEQEGPSPMLTDLSQELVELIFEQLRLIDPACLRELRRVSRRFNLIATPIIYRTVDLVDLLVEDDAETRFPQVIEDIADFTRHVAVRSILNPRGVQRLLTRIKRLRTLRWRYVPAEANCEEAWLPSALLTEEQRHSPELKLFVEDLPLREQIGGDNRYLESIPVDILASLKITTPAHPPASRVSALKELLLRSPRLEEFHYKDRGQGTQFLFGQGERMPALKHLVLTSYDWDHDKEDFLQHWDFSRLTSLHLTCVPSFNFLQSVPFGSLANLRHLTMQDHSAHLPDRTYEATQEMCALVRSHIKALESLSLTCHVKGLLLDTILRHKATLEVLSLRDHTGFSDAARRCPTLQPASLSAIGRSATRIRILELDMDVMQCDPRFFLRALSEFPQLTDLTLHVQTLIDSSTVEIADEDEDEEQDQEQEERWCHKLPWGDWDRDAAVRVFTALVSNRERNQPHLTPWQRITINVGGWRPVMIRRLGAAWRQLNDRGIFAERCFVLRRRPDGLYGMTEVLGVENSSSTRTTPEP</sequence>
<accession>A0ACC0VG06</accession>
<proteinExistence type="predicted"/>
<evidence type="ECO:0000313" key="1">
    <source>
        <dbReference type="EMBL" id="KAI9904403.1"/>
    </source>
</evidence>
<dbReference type="EMBL" id="CM047940">
    <property type="protein sequence ID" value="KAI9904403.1"/>
    <property type="molecule type" value="Genomic_DNA"/>
</dbReference>
<reference evidence="1" key="1">
    <citation type="submission" date="2022-10" db="EMBL/GenBank/DDBJ databases">
        <title>Complete Genome of Trichothecium roseum strain YXFP-22015, a Plant Pathogen Isolated from Citrus.</title>
        <authorList>
            <person name="Wang Y."/>
            <person name="Zhu L."/>
        </authorList>
    </citation>
    <scope>NUCLEOTIDE SEQUENCE</scope>
    <source>
        <strain evidence="1">YXFP-22015</strain>
    </source>
</reference>
<evidence type="ECO:0000313" key="2">
    <source>
        <dbReference type="Proteomes" id="UP001163324"/>
    </source>
</evidence>
<dbReference type="Proteomes" id="UP001163324">
    <property type="component" value="Chromosome 1"/>
</dbReference>
<name>A0ACC0VG06_9HYPO</name>
<gene>
    <name evidence="1" type="ORF">N3K66_000932</name>
</gene>
<protein>
    <submittedName>
        <fullName evidence="1">Uncharacterized protein</fullName>
    </submittedName>
</protein>
<organism evidence="1 2">
    <name type="scientific">Trichothecium roseum</name>
    <dbReference type="NCBI Taxonomy" id="47278"/>
    <lineage>
        <taxon>Eukaryota</taxon>
        <taxon>Fungi</taxon>
        <taxon>Dikarya</taxon>
        <taxon>Ascomycota</taxon>
        <taxon>Pezizomycotina</taxon>
        <taxon>Sordariomycetes</taxon>
        <taxon>Hypocreomycetidae</taxon>
        <taxon>Hypocreales</taxon>
        <taxon>Hypocreales incertae sedis</taxon>
        <taxon>Trichothecium</taxon>
    </lineage>
</organism>
<keyword evidence="2" id="KW-1185">Reference proteome</keyword>
<comment type="caution">
    <text evidence="1">The sequence shown here is derived from an EMBL/GenBank/DDBJ whole genome shotgun (WGS) entry which is preliminary data.</text>
</comment>